<sequence>MKADYGYKRFRHFGKDKVEMDFAFFAIAFNLKKMCRKGSVVKPSCNPSPFRHIIS</sequence>
<accession>E1KTC3</accession>
<proteinExistence type="predicted"/>
<evidence type="ECO:0000259" key="1">
    <source>
        <dbReference type="Pfam" id="PF13751"/>
    </source>
</evidence>
<comment type="caution">
    <text evidence="2">The sequence shown here is derived from an EMBL/GenBank/DDBJ whole genome shotgun (WGS) entry which is preliminary data.</text>
</comment>
<dbReference type="InterPro" id="IPR025668">
    <property type="entry name" value="Tnp_DDE_dom"/>
</dbReference>
<dbReference type="STRING" id="866771.HMPREF9296_0399"/>
<dbReference type="Proteomes" id="UP000003610">
    <property type="component" value="Unassembled WGS sequence"/>
</dbReference>
<dbReference type="eggNOG" id="COG3666">
    <property type="taxonomic scope" value="Bacteria"/>
</dbReference>
<dbReference type="Pfam" id="PF13751">
    <property type="entry name" value="DDE_Tnp_1_6"/>
    <property type="match status" value="1"/>
</dbReference>
<feature type="domain" description="Transposase DDE" evidence="1">
    <location>
        <begin position="1"/>
        <end position="35"/>
    </location>
</feature>
<evidence type="ECO:0000313" key="3">
    <source>
        <dbReference type="Proteomes" id="UP000003610"/>
    </source>
</evidence>
<organism evidence="2 3">
    <name type="scientific">Prevotella disiens FB035-09AN</name>
    <dbReference type="NCBI Taxonomy" id="866771"/>
    <lineage>
        <taxon>Bacteria</taxon>
        <taxon>Pseudomonadati</taxon>
        <taxon>Bacteroidota</taxon>
        <taxon>Bacteroidia</taxon>
        <taxon>Bacteroidales</taxon>
        <taxon>Prevotellaceae</taxon>
        <taxon>Prevotella</taxon>
    </lineage>
</organism>
<evidence type="ECO:0000313" key="2">
    <source>
        <dbReference type="EMBL" id="EFL45292.1"/>
    </source>
</evidence>
<reference evidence="2 3" key="1">
    <citation type="submission" date="2010-08" db="EMBL/GenBank/DDBJ databases">
        <authorList>
            <person name="Durkin A.S."/>
            <person name="Madupu R."/>
            <person name="Torralba M."/>
            <person name="Gillis M."/>
            <person name="Methe B."/>
            <person name="Sutton G."/>
            <person name="Nelson K.E."/>
        </authorList>
    </citation>
    <scope>NUCLEOTIDE SEQUENCE [LARGE SCALE GENOMIC DNA]</scope>
    <source>
        <strain evidence="2 3">FB035-09AN</strain>
    </source>
</reference>
<protein>
    <recommendedName>
        <fullName evidence="1">Transposase DDE domain-containing protein</fullName>
    </recommendedName>
</protein>
<dbReference type="AlphaFoldDB" id="E1KTC3"/>
<name>E1KTC3_9BACT</name>
<dbReference type="EMBL" id="AEDO01000052">
    <property type="protein sequence ID" value="EFL45292.1"/>
    <property type="molecule type" value="Genomic_DNA"/>
</dbReference>
<gene>
    <name evidence="2" type="ORF">HMPREF9296_0399</name>
</gene>